<dbReference type="Proteomes" id="UP000244248">
    <property type="component" value="Unassembled WGS sequence"/>
</dbReference>
<comment type="caution">
    <text evidence="2">The sequence shown here is derived from an EMBL/GenBank/DDBJ whole genome shotgun (WGS) entry which is preliminary data.</text>
</comment>
<evidence type="ECO:0000256" key="1">
    <source>
        <dbReference type="SAM" id="MobiDB-lite"/>
    </source>
</evidence>
<name>A0A2T5MHT7_9GAMM</name>
<keyword evidence="3" id="KW-1185">Reference proteome</keyword>
<proteinExistence type="predicted"/>
<gene>
    <name evidence="2" type="ORF">CJD38_05690</name>
</gene>
<feature type="region of interest" description="Disordered" evidence="1">
    <location>
        <begin position="1"/>
        <end position="20"/>
    </location>
</feature>
<protein>
    <submittedName>
        <fullName evidence="2">Uncharacterized protein</fullName>
    </submittedName>
</protein>
<evidence type="ECO:0000313" key="2">
    <source>
        <dbReference type="EMBL" id="PTU32156.1"/>
    </source>
</evidence>
<sequence length="101" mass="11283">MSGQGCPVTHPGQDEKHRELPRLFVGARTQGVFSLVTFFAQAKKVTRTACETRHFKEQQALAQKTNWMPAYAGMTDKKRNAPCGAFLSYSIPLATVRQQIN</sequence>
<accession>A0A2T5MHT7</accession>
<dbReference type="EMBL" id="QANS01000002">
    <property type="protein sequence ID" value="PTU32156.1"/>
    <property type="molecule type" value="Genomic_DNA"/>
</dbReference>
<reference evidence="2 3" key="1">
    <citation type="submission" date="2018-04" db="EMBL/GenBank/DDBJ databases">
        <title>Novel species isolated from glacier.</title>
        <authorList>
            <person name="Liu Q."/>
            <person name="Xin Y.-H."/>
        </authorList>
    </citation>
    <scope>NUCLEOTIDE SEQUENCE [LARGE SCALE GENOMIC DNA]</scope>
    <source>
        <strain evidence="2 3">GT1R17</strain>
    </source>
</reference>
<dbReference type="AlphaFoldDB" id="A0A2T5MHT7"/>
<organism evidence="2 3">
    <name type="scientific">Stenotrophobium rhamnosiphilum</name>
    <dbReference type="NCBI Taxonomy" id="2029166"/>
    <lineage>
        <taxon>Bacteria</taxon>
        <taxon>Pseudomonadati</taxon>
        <taxon>Pseudomonadota</taxon>
        <taxon>Gammaproteobacteria</taxon>
        <taxon>Nevskiales</taxon>
        <taxon>Nevskiaceae</taxon>
        <taxon>Stenotrophobium</taxon>
    </lineage>
</organism>
<evidence type="ECO:0000313" key="3">
    <source>
        <dbReference type="Proteomes" id="UP000244248"/>
    </source>
</evidence>